<dbReference type="EMBL" id="CP076130">
    <property type="protein sequence ID" value="QWG10376.1"/>
    <property type="molecule type" value="Genomic_DNA"/>
</dbReference>
<feature type="chain" id="PRO_5046838206" evidence="1">
    <location>
        <begin position="19"/>
        <end position="501"/>
    </location>
</feature>
<dbReference type="PANTHER" id="PTHR36509:SF3">
    <property type="entry name" value="SIGNAL PEPTIDE PROTEIN"/>
    <property type="match status" value="1"/>
</dbReference>
<dbReference type="Gene3D" id="2.60.120.600">
    <property type="entry name" value="Domain of unknown function DUF1214, C-terminal domain"/>
    <property type="match status" value="1"/>
</dbReference>
<dbReference type="InterPro" id="IPR010679">
    <property type="entry name" value="DUF1254"/>
</dbReference>
<organism evidence="4 5">
    <name type="scientific">Flammeovirga kamogawensis</name>
    <dbReference type="NCBI Taxonomy" id="373891"/>
    <lineage>
        <taxon>Bacteria</taxon>
        <taxon>Pseudomonadati</taxon>
        <taxon>Bacteroidota</taxon>
        <taxon>Cytophagia</taxon>
        <taxon>Cytophagales</taxon>
        <taxon>Flammeovirgaceae</taxon>
        <taxon>Flammeovirga</taxon>
    </lineage>
</organism>
<dbReference type="PANTHER" id="PTHR36509">
    <property type="entry name" value="BLL3101 PROTEIN"/>
    <property type="match status" value="1"/>
</dbReference>
<name>A0ABX8H3I5_9BACT</name>
<feature type="domain" description="DUF1254" evidence="3">
    <location>
        <begin position="107"/>
        <end position="212"/>
    </location>
</feature>
<dbReference type="Pfam" id="PF06863">
    <property type="entry name" value="DUF1254"/>
    <property type="match status" value="1"/>
</dbReference>
<gene>
    <name evidence="4" type="ORF">KM029_25715</name>
</gene>
<evidence type="ECO:0000259" key="2">
    <source>
        <dbReference type="Pfam" id="PF06742"/>
    </source>
</evidence>
<dbReference type="SUPFAM" id="SSF160935">
    <property type="entry name" value="VPA0735-like"/>
    <property type="match status" value="1"/>
</dbReference>
<keyword evidence="4" id="KW-0614">Plasmid</keyword>
<dbReference type="InterPro" id="IPR037049">
    <property type="entry name" value="DUF1214_C_sf"/>
</dbReference>
<dbReference type="Proteomes" id="UP000682802">
    <property type="component" value="Plasmid p1"/>
</dbReference>
<evidence type="ECO:0000256" key="1">
    <source>
        <dbReference type="SAM" id="SignalP"/>
    </source>
</evidence>
<dbReference type="InterPro" id="IPR037050">
    <property type="entry name" value="DUF1254_sf"/>
</dbReference>
<reference evidence="4 5" key="1">
    <citation type="submission" date="2021-05" db="EMBL/GenBank/DDBJ databases">
        <title>Comparative genomic studies on the polysaccharide-degrading batcterial strains of the Flammeovirga genus.</title>
        <authorList>
            <person name="Zewei F."/>
            <person name="Zheng Z."/>
            <person name="Yu L."/>
            <person name="Ruyue G."/>
            <person name="Yanhong M."/>
            <person name="Yuanyuan C."/>
            <person name="Jingyan G."/>
            <person name="Wenjun H."/>
        </authorList>
    </citation>
    <scope>NUCLEOTIDE SEQUENCE [LARGE SCALE GENOMIC DNA]</scope>
    <source>
        <strain evidence="4 5">YS10</strain>
        <plasmid evidence="4 5">p1</plasmid>
    </source>
</reference>
<geneLocation type="plasmid" evidence="4 5">
    <name>p1</name>
</geneLocation>
<sequence>MKKYIISLFVLASSVANAQYKMSTNISENIITPDTVETTEGQLTFFDGVPSQETVNTAYDFMDKSRGYTAFMDGMRYASIWALYKGHYQMGNTTANSTLIFDGMMDSKSQFLTGNTSTMYVTGFVDTKRDGVVIIEVPTGALGFVNDMAFDYVCDLGMVGQDKGKGGKYAILPVGYEGEVPEDCFIIRSKSHVNWVLLRMSGDQKTIDNVMANYRSYPAAQPELREEMNFIHASGKEMNTIHANNFEFYNEIHEMVQYESLSAFDEELLGTFRAIGIEKGKPFNPDARMKAILTDAVALGNASARSIAWYPRQKGVSLYEDNVSSRWRMGYADRDVFFNDNGAVKKEARDMFHYSYTGVTPAMALRIEGKGSDYGISYVAQDGIAYDGGKTYSLHIDADVPTARFWAVTLYDTQTRSMIQTDQEHPSLDSNQKKLVYNEDGSLDIYFSPEPIEGKEGNWLQTIPGKSWFTVFRNYGPEKEWIEGSWRLNEIEEVQSVDTSK</sequence>
<dbReference type="Pfam" id="PF06742">
    <property type="entry name" value="DUF1214"/>
    <property type="match status" value="1"/>
</dbReference>
<feature type="signal peptide" evidence="1">
    <location>
        <begin position="1"/>
        <end position="18"/>
    </location>
</feature>
<accession>A0ABX8H3I5</accession>
<dbReference type="Gene3D" id="2.60.40.1610">
    <property type="entry name" value="Domain of unknown function DUF1254"/>
    <property type="match status" value="1"/>
</dbReference>
<feature type="domain" description="DUF1214" evidence="2">
    <location>
        <begin position="374"/>
        <end position="479"/>
    </location>
</feature>
<evidence type="ECO:0000313" key="4">
    <source>
        <dbReference type="EMBL" id="QWG10376.1"/>
    </source>
</evidence>
<protein>
    <submittedName>
        <fullName evidence="4">DUF1254 domain-containing protein</fullName>
    </submittedName>
</protein>
<dbReference type="InterPro" id="IPR010621">
    <property type="entry name" value="DUF1214"/>
</dbReference>
<evidence type="ECO:0000313" key="5">
    <source>
        <dbReference type="Proteomes" id="UP000682802"/>
    </source>
</evidence>
<evidence type="ECO:0000259" key="3">
    <source>
        <dbReference type="Pfam" id="PF06863"/>
    </source>
</evidence>
<dbReference type="RefSeq" id="WP_144077274.1">
    <property type="nucleotide sequence ID" value="NZ_CP076130.1"/>
</dbReference>
<proteinExistence type="predicted"/>
<dbReference type="Gene3D" id="1.10.3360.10">
    <property type="entry name" value="VPA0735-like domain"/>
    <property type="match status" value="1"/>
</dbReference>
<keyword evidence="1" id="KW-0732">Signal</keyword>
<keyword evidence="5" id="KW-1185">Reference proteome</keyword>